<dbReference type="PANTHER" id="PTHR34216:SF3">
    <property type="entry name" value="POLY-BETA-1,6-N-ACETYL-D-GLUCOSAMINE N-DEACETYLASE"/>
    <property type="match status" value="1"/>
</dbReference>
<dbReference type="GO" id="GO:0005576">
    <property type="term" value="C:extracellular region"/>
    <property type="evidence" value="ECO:0007669"/>
    <property type="project" value="UniProtKB-SubCell"/>
</dbReference>
<dbReference type="GeneID" id="78275659"/>
<protein>
    <recommendedName>
        <fullName evidence="3">NodB homology domain-containing protein</fullName>
    </recommendedName>
</protein>
<organism evidence="4 5">
    <name type="scientific">Dubosiella newyorkensis</name>
    <dbReference type="NCBI Taxonomy" id="1862672"/>
    <lineage>
        <taxon>Bacteria</taxon>
        <taxon>Bacillati</taxon>
        <taxon>Bacillota</taxon>
        <taxon>Erysipelotrichia</taxon>
        <taxon>Erysipelotrichales</taxon>
        <taxon>Erysipelotrichaceae</taxon>
        <taxon>Dubosiella</taxon>
    </lineage>
</organism>
<dbReference type="RefSeq" id="WP_076341527.1">
    <property type="nucleotide sequence ID" value="NZ_CAPDDE010000006.1"/>
</dbReference>
<sequence>MAKINRKKQIRNLSILTAVLLIGIGGSLALVLPKTQSKPKEAQETKSITPSYTPLSKAEYAKVGVNELGDVPIMMYHGIQNLTNDQTPYTGGNIDVDGYQRTAEAFRNDLQFYYENGYRMIPLIDYVNGTIDVEGGKSPIILTFDDGIENNMLVNGLDEKGNLIIDPNCAVGILEAFKKEHPDMPVTATFFLNEGLFSQPEYNEKILPWMIEHGYDIGNHTLHHPDLLTTTLEQTQEEVGGQYAILDQIVPDQYVPIVALPFGSPYDLEHPNMDAVFQGTYNDRPYTTKSALQVAWEANASPFSKTFEPRFLKRIRAYDNNGENFDIQMNFERLKTSRYVSDGDPDTIVYPESLQDMFNEQTKKKTIPYPDSMQKEE</sequence>
<dbReference type="OrthoDB" id="9778320at2"/>
<dbReference type="AlphaFoldDB" id="A0A1U7NM35"/>
<evidence type="ECO:0000313" key="5">
    <source>
        <dbReference type="Proteomes" id="UP000186705"/>
    </source>
</evidence>
<feature type="domain" description="NodB homology" evidence="3">
    <location>
        <begin position="134"/>
        <end position="264"/>
    </location>
</feature>
<proteinExistence type="predicted"/>
<dbReference type="Pfam" id="PF01522">
    <property type="entry name" value="Polysacc_deac_1"/>
    <property type="match status" value="1"/>
</dbReference>
<dbReference type="Proteomes" id="UP000186705">
    <property type="component" value="Unassembled WGS sequence"/>
</dbReference>
<comment type="subcellular location">
    <subcellularLocation>
        <location evidence="1">Secreted</location>
    </subcellularLocation>
</comment>
<reference evidence="4 5" key="1">
    <citation type="submission" date="2016-11" db="EMBL/GenBank/DDBJ databases">
        <title>Description of two novel members of the family Erysipelotrichaceae: Ileibacterium lipovorans gen. nov., sp. nov. and Dubosiella newyorkensis, gen. nov., sp. nov.</title>
        <authorList>
            <person name="Cox L.M."/>
            <person name="Sohn J."/>
            <person name="Tyrrell K.L."/>
            <person name="Citron D.M."/>
            <person name="Lawson P.A."/>
            <person name="Patel N.B."/>
            <person name="Iizumi T."/>
            <person name="Perez-Perez G.I."/>
            <person name="Goldstein E.J."/>
            <person name="Blaser M.J."/>
        </authorList>
    </citation>
    <scope>NUCLEOTIDE SEQUENCE [LARGE SCALE GENOMIC DNA]</scope>
    <source>
        <strain evidence="4 5">NYU-BL-A4</strain>
    </source>
</reference>
<comment type="caution">
    <text evidence="4">The sequence shown here is derived from an EMBL/GenBank/DDBJ whole genome shotgun (WGS) entry which is preliminary data.</text>
</comment>
<evidence type="ECO:0000256" key="2">
    <source>
        <dbReference type="ARBA" id="ARBA00022729"/>
    </source>
</evidence>
<dbReference type="PANTHER" id="PTHR34216">
    <property type="match status" value="1"/>
</dbReference>
<dbReference type="EMBL" id="MPKA01000067">
    <property type="protein sequence ID" value="OLU46190.1"/>
    <property type="molecule type" value="Genomic_DNA"/>
</dbReference>
<name>A0A1U7NM35_9FIRM</name>
<evidence type="ECO:0000313" key="4">
    <source>
        <dbReference type="EMBL" id="OLU46190.1"/>
    </source>
</evidence>
<evidence type="ECO:0000259" key="3">
    <source>
        <dbReference type="Pfam" id="PF01522"/>
    </source>
</evidence>
<dbReference type="SUPFAM" id="SSF88713">
    <property type="entry name" value="Glycoside hydrolase/deacetylase"/>
    <property type="match status" value="1"/>
</dbReference>
<dbReference type="InterPro" id="IPR002509">
    <property type="entry name" value="NODB_dom"/>
</dbReference>
<keyword evidence="2" id="KW-0732">Signal</keyword>
<dbReference type="InterPro" id="IPR011330">
    <property type="entry name" value="Glyco_hydro/deAcase_b/a-brl"/>
</dbReference>
<evidence type="ECO:0000256" key="1">
    <source>
        <dbReference type="ARBA" id="ARBA00004613"/>
    </source>
</evidence>
<accession>A0A1U7NM35</accession>
<dbReference type="GO" id="GO:0016810">
    <property type="term" value="F:hydrolase activity, acting on carbon-nitrogen (but not peptide) bonds"/>
    <property type="evidence" value="ECO:0007669"/>
    <property type="project" value="InterPro"/>
</dbReference>
<gene>
    <name evidence="4" type="ORF">BO225_06840</name>
</gene>
<dbReference type="GO" id="GO:0005975">
    <property type="term" value="P:carbohydrate metabolic process"/>
    <property type="evidence" value="ECO:0007669"/>
    <property type="project" value="InterPro"/>
</dbReference>
<dbReference type="Gene3D" id="3.20.20.370">
    <property type="entry name" value="Glycoside hydrolase/deacetylase"/>
    <property type="match status" value="1"/>
</dbReference>
<dbReference type="InterPro" id="IPR051398">
    <property type="entry name" value="Polysacch_Deacetylase"/>
</dbReference>
<dbReference type="STRING" id="1862672.BO225_06840"/>
<keyword evidence="5" id="KW-1185">Reference proteome</keyword>